<organism evidence="2 3">
    <name type="scientific">Agromyces kandeliae</name>
    <dbReference type="NCBI Taxonomy" id="2666141"/>
    <lineage>
        <taxon>Bacteria</taxon>
        <taxon>Bacillati</taxon>
        <taxon>Actinomycetota</taxon>
        <taxon>Actinomycetes</taxon>
        <taxon>Micrococcales</taxon>
        <taxon>Microbacteriaceae</taxon>
        <taxon>Agromyces</taxon>
    </lineage>
</organism>
<evidence type="ECO:0000259" key="1">
    <source>
        <dbReference type="PROSITE" id="PS51186"/>
    </source>
</evidence>
<dbReference type="InterPro" id="IPR000182">
    <property type="entry name" value="GNAT_dom"/>
</dbReference>
<comment type="caution">
    <text evidence="2">The sequence shown here is derived from an EMBL/GenBank/DDBJ whole genome shotgun (WGS) entry which is preliminary data.</text>
</comment>
<keyword evidence="2" id="KW-0808">Transferase</keyword>
<keyword evidence="3" id="KW-1185">Reference proteome</keyword>
<gene>
    <name evidence="2" type="ORF">GJR97_14415</name>
</gene>
<sequence length="148" mass="16349">MSVSVRDVADNDFFAWLPLFDAYCAGRGRRLDDTKALIVWSWIQDPRNALRAAVAVDDEGILVGLVHAHPEPRTVDASTGIVVDDLYVVEAHRGNGVAGRLLERVRALAGELRATRLTWATDPGDVDGLRLSDEIARRSPEIVFEMEI</sequence>
<dbReference type="Gene3D" id="3.40.630.30">
    <property type="match status" value="1"/>
</dbReference>
<dbReference type="CDD" id="cd04301">
    <property type="entry name" value="NAT_SF"/>
    <property type="match status" value="1"/>
</dbReference>
<evidence type="ECO:0000313" key="2">
    <source>
        <dbReference type="EMBL" id="MRX44916.1"/>
    </source>
</evidence>
<feature type="domain" description="N-acetyltransferase" evidence="1">
    <location>
        <begin position="3"/>
        <end position="148"/>
    </location>
</feature>
<dbReference type="EMBL" id="WKJD01000019">
    <property type="protein sequence ID" value="MRX44916.1"/>
    <property type="molecule type" value="Genomic_DNA"/>
</dbReference>
<dbReference type="InterPro" id="IPR016181">
    <property type="entry name" value="Acyl_CoA_acyltransferase"/>
</dbReference>
<dbReference type="Proteomes" id="UP000476511">
    <property type="component" value="Unassembled WGS sequence"/>
</dbReference>
<name>A0A6L5R4A8_9MICO</name>
<dbReference type="AlphaFoldDB" id="A0A6L5R4A8"/>
<dbReference type="PROSITE" id="PS51186">
    <property type="entry name" value="GNAT"/>
    <property type="match status" value="1"/>
</dbReference>
<dbReference type="SUPFAM" id="SSF55729">
    <property type="entry name" value="Acyl-CoA N-acyltransferases (Nat)"/>
    <property type="match status" value="1"/>
</dbReference>
<dbReference type="Pfam" id="PF00583">
    <property type="entry name" value="Acetyltransf_1"/>
    <property type="match status" value="1"/>
</dbReference>
<accession>A0A6L5R4A8</accession>
<reference evidence="2 3" key="1">
    <citation type="submission" date="2019-11" db="EMBL/GenBank/DDBJ databases">
        <title>Agromyces kandeliae sp. nov., isolated from mangrove soil.</title>
        <authorList>
            <person name="Wang R."/>
        </authorList>
    </citation>
    <scope>NUCLEOTIDE SEQUENCE [LARGE SCALE GENOMIC DNA]</scope>
    <source>
        <strain evidence="2 3">Q22</strain>
    </source>
</reference>
<evidence type="ECO:0000313" key="3">
    <source>
        <dbReference type="Proteomes" id="UP000476511"/>
    </source>
</evidence>
<dbReference type="RefSeq" id="WP_154347496.1">
    <property type="nucleotide sequence ID" value="NZ_WKJD01000019.1"/>
</dbReference>
<proteinExistence type="predicted"/>
<protein>
    <submittedName>
        <fullName evidence="2">GNAT family N-acetyltransferase</fullName>
    </submittedName>
</protein>
<dbReference type="GO" id="GO:0016747">
    <property type="term" value="F:acyltransferase activity, transferring groups other than amino-acyl groups"/>
    <property type="evidence" value="ECO:0007669"/>
    <property type="project" value="InterPro"/>
</dbReference>